<name>A0A4Q2SXM5_9HYPH</name>
<evidence type="ECO:0000313" key="9">
    <source>
        <dbReference type="Proteomes" id="UP000291088"/>
    </source>
</evidence>
<sequence length="313" mass="33478">MAKILSIALNPAIDIASEADHIRHTHKTRTHNQQQFPGGGGINVARVIAELGGECDLVYLSGGATGELLENMLKRIRVRHVPVHIKDPVRIAYMVHEASTGLEYRFVPEGPIVSEEEVKPLFDFLEKSDADYFIASGSLPRGVETDIYSRMADIASRKGARFVLDTSGDALKVTLSRSRVFLVKPSVGELEGLVGRRLNHSTAGEAAREIVQSGAAQYVALTMGKDGALLATADDVVRLPAIKVPVQSAVGAGDSFVAAMTWSLAEGHDIGEAFRFGLAAGAAAVMTPGTELCRRQDVLDLYGAHAAHAKAMR</sequence>
<dbReference type="RefSeq" id="WP_129332942.1">
    <property type="nucleotide sequence ID" value="NZ_SDVB01000249.1"/>
</dbReference>
<evidence type="ECO:0000256" key="1">
    <source>
        <dbReference type="ARBA" id="ARBA00010688"/>
    </source>
</evidence>
<dbReference type="GO" id="GO:0005829">
    <property type="term" value="C:cytosol"/>
    <property type="evidence" value="ECO:0007669"/>
    <property type="project" value="TreeGrafter"/>
</dbReference>
<dbReference type="InterPro" id="IPR017583">
    <property type="entry name" value="Tagatose/fructose_Pkinase"/>
</dbReference>
<proteinExistence type="inferred from homology"/>
<organism evidence="8 9">
    <name type="scientific">Ciceribacter ferrooxidans</name>
    <dbReference type="NCBI Taxonomy" id="2509717"/>
    <lineage>
        <taxon>Bacteria</taxon>
        <taxon>Pseudomonadati</taxon>
        <taxon>Pseudomonadota</taxon>
        <taxon>Alphaproteobacteria</taxon>
        <taxon>Hyphomicrobiales</taxon>
        <taxon>Rhizobiaceae</taxon>
        <taxon>Ciceribacter</taxon>
    </lineage>
</organism>
<keyword evidence="4 8" id="KW-0418">Kinase</keyword>
<dbReference type="CDD" id="cd01164">
    <property type="entry name" value="FruK_PfkB_like"/>
    <property type="match status" value="1"/>
</dbReference>
<dbReference type="InterPro" id="IPR002173">
    <property type="entry name" value="Carboh/pur_kinase_PfkB_CS"/>
</dbReference>
<dbReference type="PANTHER" id="PTHR46566">
    <property type="entry name" value="1-PHOSPHOFRUCTOKINASE-RELATED"/>
    <property type="match status" value="1"/>
</dbReference>
<dbReference type="InterPro" id="IPR029056">
    <property type="entry name" value="Ribokinase-like"/>
</dbReference>
<dbReference type="GO" id="GO:0005524">
    <property type="term" value="F:ATP binding"/>
    <property type="evidence" value="ECO:0007669"/>
    <property type="project" value="UniProtKB-KW"/>
</dbReference>
<dbReference type="OrthoDB" id="9801219at2"/>
<evidence type="ECO:0000256" key="5">
    <source>
        <dbReference type="ARBA" id="ARBA00022840"/>
    </source>
</evidence>
<evidence type="ECO:0000256" key="6">
    <source>
        <dbReference type="PIRNR" id="PIRNR000535"/>
    </source>
</evidence>
<dbReference type="GO" id="GO:0003872">
    <property type="term" value="F:6-phosphofructokinase activity"/>
    <property type="evidence" value="ECO:0007669"/>
    <property type="project" value="TreeGrafter"/>
</dbReference>
<evidence type="ECO:0000259" key="7">
    <source>
        <dbReference type="Pfam" id="PF00294"/>
    </source>
</evidence>
<feature type="domain" description="Carbohydrate kinase PfkB" evidence="7">
    <location>
        <begin position="10"/>
        <end position="293"/>
    </location>
</feature>
<protein>
    <recommendedName>
        <fullName evidence="6">Phosphofructokinase</fullName>
    </recommendedName>
</protein>
<accession>A0A4Q2SXM5</accession>
<evidence type="ECO:0000256" key="3">
    <source>
        <dbReference type="ARBA" id="ARBA00022741"/>
    </source>
</evidence>
<reference evidence="8 9" key="1">
    <citation type="submission" date="2019-01" db="EMBL/GenBank/DDBJ databases">
        <authorList>
            <person name="Deng T."/>
        </authorList>
    </citation>
    <scope>NUCLEOTIDE SEQUENCE [LARGE SCALE GENOMIC DNA]</scope>
    <source>
        <strain evidence="8 9">F8825</strain>
    </source>
</reference>
<evidence type="ECO:0000256" key="2">
    <source>
        <dbReference type="ARBA" id="ARBA00022679"/>
    </source>
</evidence>
<gene>
    <name evidence="8" type="ORF">EUU22_15770</name>
</gene>
<dbReference type="Proteomes" id="UP000291088">
    <property type="component" value="Unassembled WGS sequence"/>
</dbReference>
<keyword evidence="5" id="KW-0067">ATP-binding</keyword>
<dbReference type="PANTHER" id="PTHR46566:SF2">
    <property type="entry name" value="ATP-DEPENDENT 6-PHOSPHOFRUCTOKINASE ISOZYME 2"/>
    <property type="match status" value="1"/>
</dbReference>
<keyword evidence="9" id="KW-1185">Reference proteome</keyword>
<dbReference type="PIRSF" id="PIRSF000535">
    <property type="entry name" value="1PFK/6PFK/LacC"/>
    <property type="match status" value="1"/>
</dbReference>
<dbReference type="PROSITE" id="PS00583">
    <property type="entry name" value="PFKB_KINASES_1"/>
    <property type="match status" value="1"/>
</dbReference>
<keyword evidence="3" id="KW-0547">Nucleotide-binding</keyword>
<evidence type="ECO:0000256" key="4">
    <source>
        <dbReference type="ARBA" id="ARBA00022777"/>
    </source>
</evidence>
<comment type="similarity">
    <text evidence="1 6">Belongs to the carbohydrate kinase PfkB family.</text>
</comment>
<dbReference type="Gene3D" id="3.40.1190.20">
    <property type="match status" value="1"/>
</dbReference>
<keyword evidence="2 6" id="KW-0808">Transferase</keyword>
<dbReference type="SUPFAM" id="SSF53613">
    <property type="entry name" value="Ribokinase-like"/>
    <property type="match status" value="1"/>
</dbReference>
<comment type="caution">
    <text evidence="8">The sequence shown here is derived from an EMBL/GenBank/DDBJ whole genome shotgun (WGS) entry which is preliminary data.</text>
</comment>
<dbReference type="InterPro" id="IPR011611">
    <property type="entry name" value="PfkB_dom"/>
</dbReference>
<dbReference type="Pfam" id="PF00294">
    <property type="entry name" value="PfkB"/>
    <property type="match status" value="1"/>
</dbReference>
<evidence type="ECO:0000313" key="8">
    <source>
        <dbReference type="EMBL" id="RYC10672.1"/>
    </source>
</evidence>
<dbReference type="EMBL" id="SDVB01000249">
    <property type="protein sequence ID" value="RYC10672.1"/>
    <property type="molecule type" value="Genomic_DNA"/>
</dbReference>
<dbReference type="AlphaFoldDB" id="A0A4Q2SXM5"/>
<dbReference type="NCBIfam" id="TIGR03168">
    <property type="entry name" value="1-PFK"/>
    <property type="match status" value="1"/>
</dbReference>